<evidence type="ECO:0000313" key="3">
    <source>
        <dbReference type="Proteomes" id="UP000290407"/>
    </source>
</evidence>
<sequence>MKGIVFTELLEMVEDQYGYALVDTILDQSNLPSGGIYTAIGTYDHGEMVTLLHSLSQHTTTPVPELLRAYGRYMFGSFTRNYYQFIERSTSAFSLLNSIQHYIHVEVRKLYPDAELPHFAMEQPSENHLKMYYQSERKLSDFAYGLIEGCLAHYGETATIRKTELTPDGSQVLFDIVKD</sequence>
<dbReference type="InterPro" id="IPR038158">
    <property type="entry name" value="H-NOX_domain_sf"/>
</dbReference>
<gene>
    <name evidence="2" type="ORF">EQG79_21715</name>
</gene>
<reference evidence="2 3" key="1">
    <citation type="submission" date="2019-01" db="EMBL/GenBank/DDBJ databases">
        <title>Spirosoma flava sp. nov., a propanil-degrading bacterium isolated from herbicide-contaminated soil.</title>
        <authorList>
            <person name="Zhang L."/>
            <person name="Jiang J.-D."/>
        </authorList>
    </citation>
    <scope>NUCLEOTIDE SEQUENCE [LARGE SCALE GENOMIC DNA]</scope>
    <source>
        <strain evidence="2 3">TY50</strain>
    </source>
</reference>
<comment type="caution">
    <text evidence="2">The sequence shown here is derived from an EMBL/GenBank/DDBJ whole genome shotgun (WGS) entry which is preliminary data.</text>
</comment>
<evidence type="ECO:0000313" key="2">
    <source>
        <dbReference type="EMBL" id="RYC68075.1"/>
    </source>
</evidence>
<dbReference type="AlphaFoldDB" id="A0A4Q2UKT0"/>
<feature type="domain" description="Heme NO-binding" evidence="1">
    <location>
        <begin position="2"/>
        <end position="161"/>
    </location>
</feature>
<evidence type="ECO:0000259" key="1">
    <source>
        <dbReference type="Pfam" id="PF07700"/>
    </source>
</evidence>
<dbReference type="InterPro" id="IPR011644">
    <property type="entry name" value="Heme_NO-bd"/>
</dbReference>
<name>A0A4Q2UKT0_9BACT</name>
<dbReference type="InterPro" id="IPR024096">
    <property type="entry name" value="NO_sig/Golgi_transp_ligand-bd"/>
</dbReference>
<dbReference type="Proteomes" id="UP000290407">
    <property type="component" value="Unassembled WGS sequence"/>
</dbReference>
<organism evidence="2 3">
    <name type="scientific">Spirosoma sordidisoli</name>
    <dbReference type="NCBI Taxonomy" id="2502893"/>
    <lineage>
        <taxon>Bacteria</taxon>
        <taxon>Pseudomonadati</taxon>
        <taxon>Bacteroidota</taxon>
        <taxon>Cytophagia</taxon>
        <taxon>Cytophagales</taxon>
        <taxon>Cytophagaceae</taxon>
        <taxon>Spirosoma</taxon>
    </lineage>
</organism>
<accession>A0A4Q2UKT0</accession>
<keyword evidence="3" id="KW-1185">Reference proteome</keyword>
<dbReference type="Pfam" id="PF07700">
    <property type="entry name" value="HNOB"/>
    <property type="match status" value="1"/>
</dbReference>
<dbReference type="Gene3D" id="3.90.1520.10">
    <property type="entry name" value="H-NOX domain"/>
    <property type="match status" value="1"/>
</dbReference>
<dbReference type="SUPFAM" id="SSF111126">
    <property type="entry name" value="Ligand-binding domain in the NO signalling and Golgi transport"/>
    <property type="match status" value="1"/>
</dbReference>
<dbReference type="EMBL" id="SBLB01000006">
    <property type="protein sequence ID" value="RYC68075.1"/>
    <property type="molecule type" value="Genomic_DNA"/>
</dbReference>
<dbReference type="RefSeq" id="WP_077921354.1">
    <property type="nucleotide sequence ID" value="NZ_SBLB01000006.1"/>
</dbReference>
<proteinExistence type="predicted"/>
<dbReference type="GO" id="GO:0020037">
    <property type="term" value="F:heme binding"/>
    <property type="evidence" value="ECO:0007669"/>
    <property type="project" value="InterPro"/>
</dbReference>
<protein>
    <recommendedName>
        <fullName evidence="1">Heme NO-binding domain-containing protein</fullName>
    </recommendedName>
</protein>